<dbReference type="EMBL" id="CP008887">
    <property type="protein sequence ID" value="AIU70060.1"/>
    <property type="molecule type" value="Genomic_DNA"/>
</dbReference>
<dbReference type="OrthoDB" id="86109at2157"/>
<organism evidence="2 3">
    <name type="scientific">Thermococcus eurythermalis</name>
    <dbReference type="NCBI Taxonomy" id="1505907"/>
    <lineage>
        <taxon>Archaea</taxon>
        <taxon>Methanobacteriati</taxon>
        <taxon>Methanobacteriota</taxon>
        <taxon>Thermococci</taxon>
        <taxon>Thermococcales</taxon>
        <taxon>Thermococcaceae</taxon>
        <taxon>Thermococcus</taxon>
    </lineage>
</organism>
<reference evidence="2 3" key="1">
    <citation type="journal article" date="2015" name="Int. J. Syst. Evol. Microbiol.">
        <title>Thermococcus eurythermalis sp. nov., a conditional piezophilic hyperthermophilic archaeon with a wide temperature range isolated from an oil-immersed chimney in the Guaymas Basin.</title>
        <authorList>
            <person name="Zhao W."/>
            <person name="Zeng X."/>
            <person name="Xiao X."/>
        </authorList>
    </citation>
    <scope>NUCLEOTIDE SEQUENCE [LARGE SCALE GENOMIC DNA]</scope>
    <source>
        <strain evidence="2 3">A501</strain>
    </source>
</reference>
<dbReference type="Gene3D" id="3.90.1640.20">
    <property type="entry name" value="TON_0340"/>
    <property type="match status" value="1"/>
</dbReference>
<dbReference type="GO" id="GO:0047820">
    <property type="term" value="F:D-glutamate cyclase activity"/>
    <property type="evidence" value="ECO:0007669"/>
    <property type="project" value="TreeGrafter"/>
</dbReference>
<proteinExistence type="predicted"/>
<evidence type="ECO:0000313" key="2">
    <source>
        <dbReference type="EMBL" id="AIU70060.1"/>
    </source>
</evidence>
<dbReference type="AlphaFoldDB" id="A0A097QU94"/>
<protein>
    <recommendedName>
        <fullName evidence="1">D-glutamate cyclase-like C-terminal domain-containing protein</fullName>
    </recommendedName>
</protein>
<keyword evidence="3" id="KW-1185">Reference proteome</keyword>
<evidence type="ECO:0000259" key="1">
    <source>
        <dbReference type="Pfam" id="PF14336"/>
    </source>
</evidence>
<dbReference type="KEGG" id="teu:TEU_06810"/>
<dbReference type="GO" id="GO:0006536">
    <property type="term" value="P:glutamate metabolic process"/>
    <property type="evidence" value="ECO:0007669"/>
    <property type="project" value="TreeGrafter"/>
</dbReference>
<dbReference type="PANTHER" id="PTHR32022:SF10">
    <property type="entry name" value="D-GLUTAMATE CYCLASE, MITOCHONDRIAL"/>
    <property type="match status" value="1"/>
</dbReference>
<name>A0A097QU94_9EURY</name>
<dbReference type="InterPro" id="IPR025504">
    <property type="entry name" value="GLUCM_C"/>
</dbReference>
<dbReference type="HOGENOM" id="CLU_062537_1_0_2"/>
<dbReference type="GeneID" id="25153147"/>
<evidence type="ECO:0000313" key="3">
    <source>
        <dbReference type="Proteomes" id="UP000029980"/>
    </source>
</evidence>
<feature type="domain" description="D-glutamate cyclase-like C-terminal" evidence="1">
    <location>
        <begin position="3"/>
        <end position="264"/>
    </location>
</feature>
<sequence>MIAHLINTDAGNRGSGKLYLDFRRKNFNFLHNSAKLFLDNYGKVLVITGFPIPPANVPETDGPPGALAISRAVTELGGSAEILTQKEVVRAMAPLGRTFSLSFTERPDVSNYELVVFVETPGRARDGNHYSMSGLKIEGETFDWVAENAKDYGVPTIGIGDGGNEIGMGKILDLVVRHIPHGEKIASTVETDELVLSAVSNWGAYGLVAQASVEFGKNLLSGWDEALVVGLLAENGLIDGVSKRREASVDGIPVDVHVALVELLKKIVDNRLD</sequence>
<accession>A0A097QU94</accession>
<dbReference type="Proteomes" id="UP000029980">
    <property type="component" value="Chromosome"/>
</dbReference>
<gene>
    <name evidence="2" type="ORF">TEU_06810</name>
</gene>
<dbReference type="Pfam" id="PF14336">
    <property type="entry name" value="GLUCM-like_C"/>
    <property type="match status" value="1"/>
</dbReference>
<dbReference type="PANTHER" id="PTHR32022">
    <property type="entry name" value="D-GLUTAMATE CYCLASE, MITOCHONDRIAL"/>
    <property type="match status" value="1"/>
</dbReference>
<dbReference type="RefSeq" id="WP_050003036.1">
    <property type="nucleotide sequence ID" value="NZ_CP008887.1"/>
</dbReference>
<dbReference type="STRING" id="1505907.TEU_06810"/>